<dbReference type="EMBL" id="LK391969">
    <property type="protein sequence ID" value="CEF26684.1"/>
    <property type="molecule type" value="Genomic_DNA"/>
</dbReference>
<dbReference type="InterPro" id="IPR010050">
    <property type="entry name" value="MTA_SAH_nuc_hyp"/>
</dbReference>
<dbReference type="AlphaFoldDB" id="A0A078MGN2"/>
<dbReference type="Gene3D" id="3.40.50.1580">
    <property type="entry name" value="Nucleoside phosphorylase domain"/>
    <property type="match status" value="1"/>
</dbReference>
<dbReference type="Pfam" id="PF01048">
    <property type="entry name" value="PNP_UDP_1"/>
    <property type="match status" value="1"/>
</dbReference>
<dbReference type="GO" id="GO:0009116">
    <property type="term" value="P:nucleoside metabolic process"/>
    <property type="evidence" value="ECO:0007669"/>
    <property type="project" value="InterPro"/>
</dbReference>
<feature type="domain" description="Nucleoside phosphorylase" evidence="1">
    <location>
        <begin position="50"/>
        <end position="196"/>
    </location>
</feature>
<name>A0A078MGN2_9PSED</name>
<dbReference type="PATRIC" id="fig|1461581.3.peg.1595"/>
<dbReference type="InterPro" id="IPR000845">
    <property type="entry name" value="Nucleoside_phosphorylase_d"/>
</dbReference>
<organism evidence="2">
    <name type="scientific">Pseudomonas saudimassiliensis</name>
    <dbReference type="NCBI Taxonomy" id="1461581"/>
    <lineage>
        <taxon>Bacteria</taxon>
        <taxon>Pseudomonadati</taxon>
        <taxon>Pseudomonadota</taxon>
        <taxon>Gammaproteobacteria</taxon>
        <taxon>Pseudomonadales</taxon>
        <taxon>Pseudomonadaceae</taxon>
        <taxon>Pseudomonas</taxon>
    </lineage>
</organism>
<proteinExistence type="predicted"/>
<dbReference type="EMBL" id="LM997413">
    <property type="protein sequence ID" value="CEA04557.1"/>
    <property type="molecule type" value="Genomic_DNA"/>
</dbReference>
<evidence type="ECO:0000313" key="2">
    <source>
        <dbReference type="EMBL" id="CEA04557.1"/>
    </source>
</evidence>
<reference evidence="2" key="1">
    <citation type="submission" date="2014-07" db="EMBL/GenBank/DDBJ databases">
        <authorList>
            <person name="Urmite Genomes Urmite Genomes"/>
        </authorList>
    </citation>
    <scope>NUCLEOTIDE SEQUENCE</scope>
    <source>
        <strain evidence="2">12M76_air</strain>
    </source>
</reference>
<dbReference type="RefSeq" id="WP_044499264.1">
    <property type="nucleotide sequence ID" value="NZ_LK391969.1"/>
</dbReference>
<protein>
    <submittedName>
        <fullName evidence="2">Nucleosidase</fullName>
    </submittedName>
</protein>
<sequence length="226" mass="24025">MTRTRPPAPATDPTSEPALTTLGGRNILFVMADLAEYGPHLQQRFTPLITGIGPVEAAVQLTAALAGLAQRKSLPDLVVSLGSAGSRVLEQTEIYQAASVAYRDMDASALGFEKGITPFLDLPATLPLPLRIPGIAEATLSTGANIVSGAAYDNIAAEMVDMETYACLRTCMHFDVPLVALRGISDGKAELQHVGDWMEYLHVIDEKLAAAVDLMGVALVSELFEF</sequence>
<dbReference type="NCBIfam" id="TIGR01705">
    <property type="entry name" value="MTA_SAH-nuc-hyp"/>
    <property type="match status" value="1"/>
</dbReference>
<accession>A0A078MGN2</accession>
<evidence type="ECO:0000259" key="1">
    <source>
        <dbReference type="Pfam" id="PF01048"/>
    </source>
</evidence>
<dbReference type="OrthoDB" id="997641at2"/>
<dbReference type="InterPro" id="IPR035994">
    <property type="entry name" value="Nucleoside_phosphorylase_sf"/>
</dbReference>
<gene>
    <name evidence="2" type="ORF">BN1049_01617</name>
</gene>
<dbReference type="SUPFAM" id="SSF53167">
    <property type="entry name" value="Purine and uridine phosphorylases"/>
    <property type="match status" value="1"/>
</dbReference>
<dbReference type="GO" id="GO:0003824">
    <property type="term" value="F:catalytic activity"/>
    <property type="evidence" value="ECO:0007669"/>
    <property type="project" value="InterPro"/>
</dbReference>